<proteinExistence type="predicted"/>
<accession>A0A1E7EPJ6</accession>
<dbReference type="Gene3D" id="1.20.5.1200">
    <property type="entry name" value="Alpha-tocopherol transfer"/>
    <property type="match status" value="1"/>
</dbReference>
<organism evidence="1 2">
    <name type="scientific">Fragilariopsis cylindrus CCMP1102</name>
    <dbReference type="NCBI Taxonomy" id="635003"/>
    <lineage>
        <taxon>Eukaryota</taxon>
        <taxon>Sar</taxon>
        <taxon>Stramenopiles</taxon>
        <taxon>Ochrophyta</taxon>
        <taxon>Bacillariophyta</taxon>
        <taxon>Bacillariophyceae</taxon>
        <taxon>Bacillariophycidae</taxon>
        <taxon>Bacillariales</taxon>
        <taxon>Bacillariaceae</taxon>
        <taxon>Fragilariopsis</taxon>
    </lineage>
</organism>
<dbReference type="EMBL" id="KV784383">
    <property type="protein sequence ID" value="OEU07879.1"/>
    <property type="molecule type" value="Genomic_DNA"/>
</dbReference>
<dbReference type="KEGG" id="fcy:FRACYDRAFT_250504"/>
<gene>
    <name evidence="1" type="ORF">FRACYDRAFT_250504</name>
</gene>
<sequence>MASDSHLRGHKIMAKVQKYFSSRAMFGQKFKYNEAGSIDDQIAQDFTKLSFHDRNAIYEEIHGVHNPAPDETPEMLANALHQLSLEIAAIPHKPAFDKSQQWNSLCNSFPTIDCTQSIYSYNKTTIAAGTHTTYVNTVDFRLRFLRCELFDAKKAAIRIVNYLEMIHDLYGGDEELLRRPIGLIDLKTREERDCLRSGFHQLLPFRDRSGRRVLAIVPNMDRKNFCIRLRSKVFLYIWSVAADNEETQKRGVVAVCWPQISENNKENSRYTPPLAAAACWNQFIRTIPIRIIAIHICKGTAGPFLKIAMGYLASLAIGTRIRIKIHTGDRTNIQYSLMGYGIPVDLLPLTDTGNIKTKNLLQWIKVRKALDESIAKDHNGIISHARASGWIDSNNIECPGLNDVIFRSGKNHMSHPDDKALITWWIVEQVELKGGNFLEWNSEGMWSQILDRALIRSKVSSCFRTYRRKLSAMKHTQTSESFTSEFMLETGSLFEMASINAFLMGVHTFRDVEYVDIHEDGDVKYNLCGTGWMTKVFRGSHFHGGRHRKRYNALIQIQALEIQKRELVERKDNFYEKYNDRFTALSKFDSRVSLLGLEKWQWKMNDLRYKHIFTDKPLSLDNNEEQLVKYENMERTSLLELAIGRKSFLEIPSSR</sequence>
<dbReference type="Proteomes" id="UP000095751">
    <property type="component" value="Unassembled WGS sequence"/>
</dbReference>
<dbReference type="InParanoid" id="A0A1E7EPJ6"/>
<evidence type="ECO:0000313" key="1">
    <source>
        <dbReference type="EMBL" id="OEU07879.1"/>
    </source>
</evidence>
<name>A0A1E7EPJ6_9STRA</name>
<protein>
    <submittedName>
        <fullName evidence="1">Uncharacterized protein</fullName>
    </submittedName>
</protein>
<dbReference type="AlphaFoldDB" id="A0A1E7EPJ6"/>
<dbReference type="OrthoDB" id="10433238at2759"/>
<reference evidence="1 2" key="1">
    <citation type="submission" date="2016-09" db="EMBL/GenBank/DDBJ databases">
        <title>Extensive genetic diversity and differential bi-allelic expression allows diatom success in the polar Southern Ocean.</title>
        <authorList>
            <consortium name="DOE Joint Genome Institute"/>
            <person name="Mock T."/>
            <person name="Otillar R.P."/>
            <person name="Strauss J."/>
            <person name="Dupont C."/>
            <person name="Frickenhaus S."/>
            <person name="Maumus F."/>
            <person name="Mcmullan M."/>
            <person name="Sanges R."/>
            <person name="Schmutz J."/>
            <person name="Toseland A."/>
            <person name="Valas R."/>
            <person name="Veluchamy A."/>
            <person name="Ward B.J."/>
            <person name="Allen A."/>
            <person name="Barry K."/>
            <person name="Falciatore A."/>
            <person name="Ferrante M."/>
            <person name="Fortunato A.E."/>
            <person name="Gloeckner G."/>
            <person name="Gruber A."/>
            <person name="Hipkin R."/>
            <person name="Janech M."/>
            <person name="Kroth P."/>
            <person name="Leese F."/>
            <person name="Lindquist E."/>
            <person name="Lyon B.R."/>
            <person name="Martin J."/>
            <person name="Mayer C."/>
            <person name="Parker M."/>
            <person name="Quesneville H."/>
            <person name="Raymond J."/>
            <person name="Uhlig C."/>
            <person name="Valentin K.U."/>
            <person name="Worden A.Z."/>
            <person name="Armbrust E.V."/>
            <person name="Bowler C."/>
            <person name="Green B."/>
            <person name="Moulton V."/>
            <person name="Van Oosterhout C."/>
            <person name="Grigoriev I."/>
        </authorList>
    </citation>
    <scope>NUCLEOTIDE SEQUENCE [LARGE SCALE GENOMIC DNA]</scope>
    <source>
        <strain evidence="1 2">CCMP1102</strain>
    </source>
</reference>
<dbReference type="Gene3D" id="3.40.525.10">
    <property type="entry name" value="CRAL-TRIO lipid binding domain"/>
    <property type="match status" value="1"/>
</dbReference>
<keyword evidence="2" id="KW-1185">Reference proteome</keyword>
<evidence type="ECO:0000313" key="2">
    <source>
        <dbReference type="Proteomes" id="UP000095751"/>
    </source>
</evidence>
<dbReference type="InterPro" id="IPR036865">
    <property type="entry name" value="CRAL-TRIO_dom_sf"/>
</dbReference>